<evidence type="ECO:0000313" key="2">
    <source>
        <dbReference type="Proteomes" id="UP000475862"/>
    </source>
</evidence>
<keyword evidence="2" id="KW-1185">Reference proteome</keyword>
<accession>A0A6G0STD9</accession>
<dbReference type="PANTHER" id="PTHR45749">
    <property type="match status" value="1"/>
</dbReference>
<comment type="caution">
    <text evidence="1">The sequence shown here is derived from an EMBL/GenBank/DDBJ whole genome shotgun (WGS) entry which is preliminary data.</text>
</comment>
<dbReference type="AlphaFoldDB" id="A0A6G0STD9"/>
<evidence type="ECO:0000313" key="1">
    <source>
        <dbReference type="EMBL" id="KAE9521365.1"/>
    </source>
</evidence>
<proteinExistence type="predicted"/>
<dbReference type="Proteomes" id="UP000475862">
    <property type="component" value="Unassembled WGS sequence"/>
</dbReference>
<sequence>MSGQYSGLQARIKSLNPLADYVPCAGHSLNLVGTFSAECCTNSVKFFDMIQKIYNFFSSSTSRWGLLKEHIENVKACNLIETNKTETAACKLQVKAIAKYLKSLEFGIMICMWNKILNRFNATNLKLQSVNIDMETVIQLYTSLENYIDSLRATFDDIEKDGINLTKEKLYKKDTTRMIKRKVIFDDEDNDEEFVSGKMYFKRNTFFVIIDSLISCLRTRKETYTNHSKIYGCIPCLFKQPNINLISESCINLANRFSSDIEGGNLLKDESLTNCSGEHSFSALKRIKNCLRSTTTSTRLNALSILNIENELLQSLDYSDIITEFATRKSRKTTFFS</sequence>
<reference evidence="1 2" key="1">
    <citation type="submission" date="2019-08" db="EMBL/GenBank/DDBJ databases">
        <title>The genome of the soybean aphid Biotype 1, its phylome, world population structure and adaptation to the North American continent.</title>
        <authorList>
            <person name="Giordano R."/>
            <person name="Donthu R.K."/>
            <person name="Hernandez A.G."/>
            <person name="Wright C.L."/>
            <person name="Zimin A.V."/>
        </authorList>
    </citation>
    <scope>NUCLEOTIDE SEQUENCE [LARGE SCALE GENOMIC DNA]</scope>
    <source>
        <tissue evidence="1">Whole aphids</tissue>
    </source>
</reference>
<dbReference type="EMBL" id="VYZN01002982">
    <property type="protein sequence ID" value="KAE9521365.1"/>
    <property type="molecule type" value="Genomic_DNA"/>
</dbReference>
<organism evidence="1 2">
    <name type="scientific">Aphis glycines</name>
    <name type="common">Soybean aphid</name>
    <dbReference type="NCBI Taxonomy" id="307491"/>
    <lineage>
        <taxon>Eukaryota</taxon>
        <taxon>Metazoa</taxon>
        <taxon>Ecdysozoa</taxon>
        <taxon>Arthropoda</taxon>
        <taxon>Hexapoda</taxon>
        <taxon>Insecta</taxon>
        <taxon>Pterygota</taxon>
        <taxon>Neoptera</taxon>
        <taxon>Paraneoptera</taxon>
        <taxon>Hemiptera</taxon>
        <taxon>Sternorrhyncha</taxon>
        <taxon>Aphidomorpha</taxon>
        <taxon>Aphidoidea</taxon>
        <taxon>Aphididae</taxon>
        <taxon>Aphidini</taxon>
        <taxon>Aphis</taxon>
        <taxon>Aphis</taxon>
    </lineage>
</organism>
<name>A0A6G0STD9_APHGL</name>
<evidence type="ECO:0008006" key="3">
    <source>
        <dbReference type="Google" id="ProtNLM"/>
    </source>
</evidence>
<gene>
    <name evidence="1" type="ORF">AGLY_018245</name>
</gene>
<dbReference type="OrthoDB" id="6623362at2759"/>
<dbReference type="PANTHER" id="PTHR45749:SF23">
    <property type="entry name" value="ZINC FINGER MYM-TYPE PROTEIN 1-LIKE"/>
    <property type="match status" value="1"/>
</dbReference>
<protein>
    <recommendedName>
        <fullName evidence="3">HAT C-terminal dimerisation domain-containing protein</fullName>
    </recommendedName>
</protein>